<dbReference type="InterPro" id="IPR013087">
    <property type="entry name" value="Znf_C2H2_type"/>
</dbReference>
<organism evidence="3 4">
    <name type="scientific">Suillus subaureus</name>
    <dbReference type="NCBI Taxonomy" id="48587"/>
    <lineage>
        <taxon>Eukaryota</taxon>
        <taxon>Fungi</taxon>
        <taxon>Dikarya</taxon>
        <taxon>Basidiomycota</taxon>
        <taxon>Agaricomycotina</taxon>
        <taxon>Agaricomycetes</taxon>
        <taxon>Agaricomycetidae</taxon>
        <taxon>Boletales</taxon>
        <taxon>Suillineae</taxon>
        <taxon>Suillaceae</taxon>
        <taxon>Suillus</taxon>
    </lineage>
</organism>
<keyword evidence="1" id="KW-0863">Zinc-finger</keyword>
<feature type="domain" description="C2H2-type" evidence="2">
    <location>
        <begin position="138"/>
        <end position="169"/>
    </location>
</feature>
<dbReference type="AlphaFoldDB" id="A0A9P7JE66"/>
<sequence length="169" mass="18379">MNLHVVFSNESQAIADNDLDTISPLSALPQEYGPLSQESVGVVNATTDPPVEQLSPDQMFASSVSHVAPPFQSSVNGHVTEGQATSGSSAKRYPHLCLPIMLGGQEKVECTWPGCASILKKDSHTRHVDNIHLRKIKAICTRCGRGFTRTYAKTKHELTCFGAHSTHKR</sequence>
<dbReference type="GO" id="GO:0008270">
    <property type="term" value="F:zinc ion binding"/>
    <property type="evidence" value="ECO:0007669"/>
    <property type="project" value="UniProtKB-KW"/>
</dbReference>
<dbReference type="PROSITE" id="PS50157">
    <property type="entry name" value="ZINC_FINGER_C2H2_2"/>
    <property type="match status" value="1"/>
</dbReference>
<comment type="caution">
    <text evidence="3">The sequence shown here is derived from an EMBL/GenBank/DDBJ whole genome shotgun (WGS) entry which is preliminary data.</text>
</comment>
<dbReference type="RefSeq" id="XP_041194076.1">
    <property type="nucleotide sequence ID" value="XM_041339956.1"/>
</dbReference>
<keyword evidence="1" id="KW-0862">Zinc</keyword>
<name>A0A9P7JE66_9AGAM</name>
<dbReference type="Proteomes" id="UP000807769">
    <property type="component" value="Unassembled WGS sequence"/>
</dbReference>
<dbReference type="EMBL" id="JABBWG010000012">
    <property type="protein sequence ID" value="KAG1818016.1"/>
    <property type="molecule type" value="Genomic_DNA"/>
</dbReference>
<dbReference type="GeneID" id="64633972"/>
<accession>A0A9P7JE66</accession>
<gene>
    <name evidence="3" type="ORF">BJ212DRAFT_1479839</name>
</gene>
<dbReference type="OrthoDB" id="2647039at2759"/>
<evidence type="ECO:0000313" key="3">
    <source>
        <dbReference type="EMBL" id="KAG1818016.1"/>
    </source>
</evidence>
<keyword evidence="1" id="KW-0479">Metal-binding</keyword>
<evidence type="ECO:0000256" key="1">
    <source>
        <dbReference type="PROSITE-ProRule" id="PRU00042"/>
    </source>
</evidence>
<protein>
    <recommendedName>
        <fullName evidence="2">C2H2-type domain-containing protein</fullName>
    </recommendedName>
</protein>
<keyword evidence="4" id="KW-1185">Reference proteome</keyword>
<proteinExistence type="predicted"/>
<reference evidence="3" key="1">
    <citation type="journal article" date="2020" name="New Phytol.">
        <title>Comparative genomics reveals dynamic genome evolution in host specialist ectomycorrhizal fungi.</title>
        <authorList>
            <person name="Lofgren L.A."/>
            <person name="Nguyen N.H."/>
            <person name="Vilgalys R."/>
            <person name="Ruytinx J."/>
            <person name="Liao H.L."/>
            <person name="Branco S."/>
            <person name="Kuo A."/>
            <person name="LaButti K."/>
            <person name="Lipzen A."/>
            <person name="Andreopoulos W."/>
            <person name="Pangilinan J."/>
            <person name="Riley R."/>
            <person name="Hundley H."/>
            <person name="Na H."/>
            <person name="Barry K."/>
            <person name="Grigoriev I.V."/>
            <person name="Stajich J.E."/>
            <person name="Kennedy P.G."/>
        </authorList>
    </citation>
    <scope>NUCLEOTIDE SEQUENCE</scope>
    <source>
        <strain evidence="3">MN1</strain>
    </source>
</reference>
<evidence type="ECO:0000313" key="4">
    <source>
        <dbReference type="Proteomes" id="UP000807769"/>
    </source>
</evidence>
<evidence type="ECO:0000259" key="2">
    <source>
        <dbReference type="PROSITE" id="PS50157"/>
    </source>
</evidence>